<keyword evidence="3" id="KW-1185">Reference proteome</keyword>
<dbReference type="AlphaFoldDB" id="A0A553N7R0"/>
<comment type="caution">
    <text evidence="2">The sequence shown here is derived from an EMBL/GenBank/DDBJ whole genome shotgun (WGS) entry which is preliminary data.</text>
</comment>
<name>A0A553N7R0_TIGCA</name>
<proteinExistence type="predicted"/>
<evidence type="ECO:0000259" key="1">
    <source>
        <dbReference type="Pfam" id="PF26080"/>
    </source>
</evidence>
<dbReference type="PANTHER" id="PTHR33236:SF11">
    <property type="entry name" value="CUB DOMAIN-CONTAINING PROTEIN"/>
    <property type="match status" value="1"/>
</dbReference>
<reference evidence="2 3" key="1">
    <citation type="journal article" date="2018" name="Nat. Ecol. Evol.">
        <title>Genomic signatures of mitonuclear coevolution across populations of Tigriopus californicus.</title>
        <authorList>
            <person name="Barreto F.S."/>
            <person name="Watson E.T."/>
            <person name="Lima T.G."/>
            <person name="Willett C.S."/>
            <person name="Edmands S."/>
            <person name="Li W."/>
            <person name="Burton R.S."/>
        </authorList>
    </citation>
    <scope>NUCLEOTIDE SEQUENCE [LARGE SCALE GENOMIC DNA]</scope>
    <source>
        <strain evidence="2 3">San Diego</strain>
    </source>
</reference>
<dbReference type="EMBL" id="VCGU01000459">
    <property type="protein sequence ID" value="TRY61429.1"/>
    <property type="molecule type" value="Genomic_DNA"/>
</dbReference>
<dbReference type="Proteomes" id="UP000318571">
    <property type="component" value="Chromosome 8"/>
</dbReference>
<dbReference type="STRING" id="6832.A0A553N7R0"/>
<feature type="non-terminal residue" evidence="2">
    <location>
        <position position="203"/>
    </location>
</feature>
<protein>
    <recommendedName>
        <fullName evidence="1">CUB domain-containing protein</fullName>
    </recommendedName>
</protein>
<accession>A0A553N7R0</accession>
<dbReference type="Pfam" id="PF26080">
    <property type="entry name" value="CUB_animal"/>
    <property type="match status" value="1"/>
</dbReference>
<feature type="domain" description="CUB" evidence="1">
    <location>
        <begin position="124"/>
        <end position="152"/>
    </location>
</feature>
<sequence>SIACGATTSQNCTYLIQAATTNPTSDPCVFTICKDSADICRIRLDFTLGEDILPIKGLIFTGGTVGDCLMDSFTLTSPGNQASPVICGFNTGQHMIVDASDQCHKASFDFSGTATTRQFEIKGPDGCLQFFTGNTGQFASFNFPTTSSTVTSTGKKWANVPSALTSSLKEQGQLIKARLAFPLHLLQRWRMESKIRNVQRIIF</sequence>
<evidence type="ECO:0000313" key="3">
    <source>
        <dbReference type="Proteomes" id="UP000318571"/>
    </source>
</evidence>
<organism evidence="2 3">
    <name type="scientific">Tigriopus californicus</name>
    <name type="common">Marine copepod</name>
    <dbReference type="NCBI Taxonomy" id="6832"/>
    <lineage>
        <taxon>Eukaryota</taxon>
        <taxon>Metazoa</taxon>
        <taxon>Ecdysozoa</taxon>
        <taxon>Arthropoda</taxon>
        <taxon>Crustacea</taxon>
        <taxon>Multicrustacea</taxon>
        <taxon>Hexanauplia</taxon>
        <taxon>Copepoda</taxon>
        <taxon>Harpacticoida</taxon>
        <taxon>Harpacticidae</taxon>
        <taxon>Tigriopus</taxon>
    </lineage>
</organism>
<dbReference type="PANTHER" id="PTHR33236">
    <property type="entry name" value="INTRAFLAGELLAR TRANSPORT PROTEIN 122 FAMILY PROTEIN-RELATED"/>
    <property type="match status" value="1"/>
</dbReference>
<dbReference type="InterPro" id="IPR058698">
    <property type="entry name" value="CUB_metazoa"/>
</dbReference>
<evidence type="ECO:0000313" key="2">
    <source>
        <dbReference type="EMBL" id="TRY61429.1"/>
    </source>
</evidence>
<feature type="non-terminal residue" evidence="2">
    <location>
        <position position="1"/>
    </location>
</feature>
<gene>
    <name evidence="2" type="ORF">TCAL_13415</name>
</gene>